<protein>
    <submittedName>
        <fullName evidence="2">Uncharacterized protein</fullName>
    </submittedName>
</protein>
<evidence type="ECO:0000313" key="2">
    <source>
        <dbReference type="EMBL" id="NYD44791.1"/>
    </source>
</evidence>
<keyword evidence="3" id="KW-1185">Reference proteome</keyword>
<name>A0A7Y9EC67_9ACTN</name>
<gene>
    <name evidence="2" type="ORF">BJY14_000774</name>
</gene>
<dbReference type="AlphaFoldDB" id="A0A7Y9EC67"/>
<evidence type="ECO:0000256" key="1">
    <source>
        <dbReference type="SAM" id="Phobius"/>
    </source>
</evidence>
<keyword evidence="1" id="KW-1133">Transmembrane helix</keyword>
<keyword evidence="1" id="KW-0472">Membrane</keyword>
<proteinExistence type="predicted"/>
<dbReference type="EMBL" id="JACCBA010000001">
    <property type="protein sequence ID" value="NYD44791.1"/>
    <property type="molecule type" value="Genomic_DNA"/>
</dbReference>
<evidence type="ECO:0000313" key="3">
    <source>
        <dbReference type="Proteomes" id="UP000529783"/>
    </source>
</evidence>
<keyword evidence="1" id="KW-0812">Transmembrane</keyword>
<organism evidence="2 3">
    <name type="scientific">Actinomadura luteofluorescens</name>
    <dbReference type="NCBI Taxonomy" id="46163"/>
    <lineage>
        <taxon>Bacteria</taxon>
        <taxon>Bacillati</taxon>
        <taxon>Actinomycetota</taxon>
        <taxon>Actinomycetes</taxon>
        <taxon>Streptosporangiales</taxon>
        <taxon>Thermomonosporaceae</taxon>
        <taxon>Actinomadura</taxon>
    </lineage>
</organism>
<sequence>MTMKDEYLSLMKGLAAGMAIALVAVCAVVAVVSLIVS</sequence>
<reference evidence="2 3" key="1">
    <citation type="submission" date="2020-07" db="EMBL/GenBank/DDBJ databases">
        <title>Sequencing the genomes of 1000 actinobacteria strains.</title>
        <authorList>
            <person name="Klenk H.-P."/>
        </authorList>
    </citation>
    <scope>NUCLEOTIDE SEQUENCE [LARGE SCALE GENOMIC DNA]</scope>
    <source>
        <strain evidence="2 3">DSM 40398</strain>
    </source>
</reference>
<accession>A0A7Y9EC67</accession>
<dbReference type="Proteomes" id="UP000529783">
    <property type="component" value="Unassembled WGS sequence"/>
</dbReference>
<comment type="caution">
    <text evidence="2">The sequence shown here is derived from an EMBL/GenBank/DDBJ whole genome shotgun (WGS) entry which is preliminary data.</text>
</comment>
<feature type="transmembrane region" description="Helical" evidence="1">
    <location>
        <begin position="12"/>
        <end position="36"/>
    </location>
</feature>